<protein>
    <submittedName>
        <fullName evidence="1">Uncharacterized protein</fullName>
    </submittedName>
</protein>
<gene>
    <name evidence="1" type="ORF">XbrCFBP1976_15085</name>
</gene>
<organism evidence="1 2">
    <name type="scientific">Xanthomonas bromi</name>
    <dbReference type="NCBI Taxonomy" id="56449"/>
    <lineage>
        <taxon>Bacteria</taxon>
        <taxon>Pseudomonadati</taxon>
        <taxon>Pseudomonadota</taxon>
        <taxon>Gammaproteobacteria</taxon>
        <taxon>Lysobacterales</taxon>
        <taxon>Lysobacteraceae</taxon>
        <taxon>Xanthomonas</taxon>
    </lineage>
</organism>
<proteinExistence type="predicted"/>
<sequence>MLEVRRNYYTPNLKSGNKMRLSRGDDEVFRLMDAQEEIVRMRNQQYEDEDVIGVAMSGRAHNCEELSRLAMYFLQDRGHAARTGHFGQSHGVAMIGAPSGELPADMTQWDSEIYICDPWCNIACRANDYPHQFVEKMHKWERDGKQIAYTASGFTAPTDRNWIDAVLRGKKIAY</sequence>
<evidence type="ECO:0000313" key="2">
    <source>
        <dbReference type="Proteomes" id="UP000239710"/>
    </source>
</evidence>
<reference evidence="1 2" key="1">
    <citation type="submission" date="2016-08" db="EMBL/GenBank/DDBJ databases">
        <title>Evolution of the type three secretion system and type three effector repertoires in Xanthomonas.</title>
        <authorList>
            <person name="Merda D."/>
            <person name="Briand M."/>
            <person name="Bosis E."/>
            <person name="Rousseau C."/>
            <person name="Portier P."/>
            <person name="Jacques M.-A."/>
            <person name="Fischer-Le Saux M."/>
        </authorList>
    </citation>
    <scope>NUCLEOTIDE SEQUENCE [LARGE SCALE GENOMIC DNA]</scope>
    <source>
        <strain evidence="1 2">CFBP1976</strain>
    </source>
</reference>
<dbReference type="EMBL" id="MDCE01000023">
    <property type="protein sequence ID" value="PPV05845.1"/>
    <property type="molecule type" value="Genomic_DNA"/>
</dbReference>
<keyword evidence="2" id="KW-1185">Reference proteome</keyword>
<name>A0ABX5BMD9_9XANT</name>
<dbReference type="Proteomes" id="UP000239710">
    <property type="component" value="Unassembled WGS sequence"/>
</dbReference>
<accession>A0ABX5BMD9</accession>
<evidence type="ECO:0000313" key="1">
    <source>
        <dbReference type="EMBL" id="PPV05845.1"/>
    </source>
</evidence>
<comment type="caution">
    <text evidence="1">The sequence shown here is derived from an EMBL/GenBank/DDBJ whole genome shotgun (WGS) entry which is preliminary data.</text>
</comment>